<proteinExistence type="predicted"/>
<dbReference type="EMBL" id="JFHU01000015">
    <property type="protein sequence ID" value="EXX92118.1"/>
    <property type="molecule type" value="Genomic_DNA"/>
</dbReference>
<dbReference type="PIRSF" id="PIRSF006483">
    <property type="entry name" value="Membrane_protein_YitT"/>
    <property type="match status" value="1"/>
</dbReference>
<evidence type="ECO:0000313" key="9">
    <source>
        <dbReference type="Proteomes" id="UP000053750"/>
    </source>
</evidence>
<organism evidence="8 9">
    <name type="scientific">Paenibacillus darwinianus</name>
    <dbReference type="NCBI Taxonomy" id="1380763"/>
    <lineage>
        <taxon>Bacteria</taxon>
        <taxon>Bacillati</taxon>
        <taxon>Bacillota</taxon>
        <taxon>Bacilli</taxon>
        <taxon>Bacillales</taxon>
        <taxon>Paenibacillaceae</taxon>
        <taxon>Paenibacillus</taxon>
    </lineage>
</organism>
<keyword evidence="3 6" id="KW-0812">Transmembrane</keyword>
<feature type="transmembrane region" description="Helical" evidence="6">
    <location>
        <begin position="51"/>
        <end position="70"/>
    </location>
</feature>
<evidence type="ECO:0000313" key="8">
    <source>
        <dbReference type="EMBL" id="EXX92118.1"/>
    </source>
</evidence>
<feature type="transmembrane region" description="Helical" evidence="6">
    <location>
        <begin position="82"/>
        <end position="102"/>
    </location>
</feature>
<accession>A0A9W5S3T7</accession>
<dbReference type="PANTHER" id="PTHR33545:SF10">
    <property type="entry name" value="UPF0750 MEMBRANE PROTEIN YPJC"/>
    <property type="match status" value="1"/>
</dbReference>
<keyword evidence="9" id="KW-1185">Reference proteome</keyword>
<evidence type="ECO:0000256" key="6">
    <source>
        <dbReference type="SAM" id="Phobius"/>
    </source>
</evidence>
<reference evidence="8 9" key="1">
    <citation type="submission" date="2014-02" db="EMBL/GenBank/DDBJ databases">
        <title>Genome sequence of Paenibacillus darwinianus reveals adaptive mechanisms for survival in Antarctic soils.</title>
        <authorList>
            <person name="Dsouza M."/>
            <person name="Taylor M.W."/>
            <person name="Turner S.J."/>
            <person name="Aislabie J."/>
        </authorList>
    </citation>
    <scope>NUCLEOTIDE SEQUENCE [LARGE SCALE GENOMIC DNA]</scope>
    <source>
        <strain evidence="8 9">CE1</strain>
    </source>
</reference>
<protein>
    <submittedName>
        <fullName evidence="8">Membrane protein</fullName>
    </submittedName>
</protein>
<dbReference type="GO" id="GO:0005886">
    <property type="term" value="C:plasma membrane"/>
    <property type="evidence" value="ECO:0007669"/>
    <property type="project" value="UniProtKB-SubCell"/>
</dbReference>
<dbReference type="InterPro" id="IPR019264">
    <property type="entry name" value="DUF2179"/>
</dbReference>
<dbReference type="Proteomes" id="UP000053750">
    <property type="component" value="Unassembled WGS sequence"/>
</dbReference>
<feature type="transmembrane region" description="Helical" evidence="6">
    <location>
        <begin position="189"/>
        <end position="206"/>
    </location>
</feature>
<feature type="domain" description="DUF2179" evidence="7">
    <location>
        <begin position="236"/>
        <end position="290"/>
    </location>
</feature>
<dbReference type="Gene3D" id="3.30.70.120">
    <property type="match status" value="1"/>
</dbReference>
<keyword evidence="2" id="KW-1003">Cell membrane</keyword>
<dbReference type="AlphaFoldDB" id="A0A9W5S3T7"/>
<comment type="caution">
    <text evidence="8">The sequence shown here is derived from an EMBL/GenBank/DDBJ whole genome shotgun (WGS) entry which is preliminary data.</text>
</comment>
<dbReference type="Pfam" id="PF02588">
    <property type="entry name" value="YitT_membrane"/>
    <property type="match status" value="1"/>
</dbReference>
<dbReference type="InterPro" id="IPR051461">
    <property type="entry name" value="UPF0750_membrane"/>
</dbReference>
<feature type="transmembrane region" description="Helical" evidence="6">
    <location>
        <begin position="122"/>
        <end position="141"/>
    </location>
</feature>
<evidence type="ECO:0000256" key="3">
    <source>
        <dbReference type="ARBA" id="ARBA00022692"/>
    </source>
</evidence>
<feature type="transmembrane region" description="Helical" evidence="6">
    <location>
        <begin position="162"/>
        <end position="183"/>
    </location>
</feature>
<dbReference type="CDD" id="cd16380">
    <property type="entry name" value="YitT_C"/>
    <property type="match status" value="1"/>
</dbReference>
<dbReference type="RefSeq" id="WP_036582521.1">
    <property type="nucleotide sequence ID" value="NZ_KK082246.1"/>
</dbReference>
<evidence type="ECO:0000256" key="1">
    <source>
        <dbReference type="ARBA" id="ARBA00004651"/>
    </source>
</evidence>
<name>A0A9W5S3T7_9BACL</name>
<dbReference type="OrthoDB" id="1758221at2"/>
<evidence type="ECO:0000259" key="7">
    <source>
        <dbReference type="Pfam" id="PF10035"/>
    </source>
</evidence>
<keyword evidence="5 6" id="KW-0472">Membrane</keyword>
<evidence type="ECO:0000256" key="5">
    <source>
        <dbReference type="ARBA" id="ARBA00023136"/>
    </source>
</evidence>
<dbReference type="Pfam" id="PF10035">
    <property type="entry name" value="DUF2179"/>
    <property type="match status" value="1"/>
</dbReference>
<dbReference type="PANTHER" id="PTHR33545">
    <property type="entry name" value="UPF0750 MEMBRANE PROTEIN YITT-RELATED"/>
    <property type="match status" value="1"/>
</dbReference>
<comment type="subcellular location">
    <subcellularLocation>
        <location evidence="1">Cell membrane</location>
        <topology evidence="1">Multi-pass membrane protein</topology>
    </subcellularLocation>
</comment>
<evidence type="ECO:0000256" key="4">
    <source>
        <dbReference type="ARBA" id="ARBA00022989"/>
    </source>
</evidence>
<sequence length="296" mass="31809">MHIAGKGKFRTSLAAKWRVAAGVAAGTAIYAFGLHYFVLPNQFMEGGVTGIGILLNYAFGLKLSLTTLLLNIPIFIAGWRLLGLNQMVMAGFGTISLAFFLWVMERLIGSGHIVPFSTDRDLLLSALYAGVTLGAGLGVVFRFGATTGGVDIIARIVSKGRGWSMGQIILTLDAVVIGLSLLFIPVERVLYTLVVVFIATKLIDFIQEGVYSGKAFSIITTNGQAVADAVMRELERGVTIMPAVGGYSGTDKQVVFCVVGRQEVRLLKQLVLLYDPKAFIVISEAHDVIGEGFRES</sequence>
<evidence type="ECO:0000256" key="2">
    <source>
        <dbReference type="ARBA" id="ARBA00022475"/>
    </source>
</evidence>
<feature type="transmembrane region" description="Helical" evidence="6">
    <location>
        <begin position="20"/>
        <end position="39"/>
    </location>
</feature>
<dbReference type="InterPro" id="IPR003740">
    <property type="entry name" value="YitT"/>
</dbReference>
<keyword evidence="4 6" id="KW-1133">Transmembrane helix</keyword>
<dbReference type="InterPro" id="IPR015867">
    <property type="entry name" value="N-reg_PII/ATP_PRibTrfase_C"/>
</dbReference>
<gene>
    <name evidence="8" type="ORF">BG53_03790</name>
</gene>